<evidence type="ECO:0008006" key="4">
    <source>
        <dbReference type="Google" id="ProtNLM"/>
    </source>
</evidence>
<reference evidence="3" key="1">
    <citation type="journal article" date="2019" name="Int. J. Syst. Evol. Microbiol.">
        <title>The Global Catalogue of Microorganisms (GCM) 10K type strain sequencing project: providing services to taxonomists for standard genome sequencing and annotation.</title>
        <authorList>
            <consortium name="The Broad Institute Genomics Platform"/>
            <consortium name="The Broad Institute Genome Sequencing Center for Infectious Disease"/>
            <person name="Wu L."/>
            <person name="Ma J."/>
        </authorList>
    </citation>
    <scope>NUCLEOTIDE SEQUENCE [LARGE SCALE GENOMIC DNA]</scope>
    <source>
        <strain evidence="3">CCUG 71848</strain>
    </source>
</reference>
<evidence type="ECO:0000313" key="2">
    <source>
        <dbReference type="EMBL" id="MFD1126030.1"/>
    </source>
</evidence>
<evidence type="ECO:0000313" key="3">
    <source>
        <dbReference type="Proteomes" id="UP001597156"/>
    </source>
</evidence>
<dbReference type="RefSeq" id="WP_121979033.1">
    <property type="nucleotide sequence ID" value="NZ_JBHTLH010000041.1"/>
</dbReference>
<feature type="signal peptide" evidence="1">
    <location>
        <begin position="1"/>
        <end position="26"/>
    </location>
</feature>
<evidence type="ECO:0000256" key="1">
    <source>
        <dbReference type="SAM" id="SignalP"/>
    </source>
</evidence>
<sequence length="120" mass="13653">MSKRSFATPLLVAVSLVTLTATTVKAAQKPAQTYKITNHSQTFTHPKRYHVKKSTAKVYQALLKNDGESIVYKPKATLTQGQSYHALRKTHVKDRQGHSQLFYYIVEKHGWVKQQILAKD</sequence>
<keyword evidence="1" id="KW-0732">Signal</keyword>
<organism evidence="2 3">
    <name type="scientific">Lentilactobacillus raoultii</name>
    <dbReference type="NCBI Taxonomy" id="1987503"/>
    <lineage>
        <taxon>Bacteria</taxon>
        <taxon>Bacillati</taxon>
        <taxon>Bacillota</taxon>
        <taxon>Bacilli</taxon>
        <taxon>Lactobacillales</taxon>
        <taxon>Lactobacillaceae</taxon>
        <taxon>Lentilactobacillus</taxon>
    </lineage>
</organism>
<protein>
    <recommendedName>
        <fullName evidence="4">Surface layer protein A domain-containing protein</fullName>
    </recommendedName>
</protein>
<dbReference type="EMBL" id="JBHTLH010000041">
    <property type="protein sequence ID" value="MFD1126030.1"/>
    <property type="molecule type" value="Genomic_DNA"/>
</dbReference>
<comment type="caution">
    <text evidence="2">The sequence shown here is derived from an EMBL/GenBank/DDBJ whole genome shotgun (WGS) entry which is preliminary data.</text>
</comment>
<name>A0ABW3PVP5_9LACO</name>
<gene>
    <name evidence="2" type="ORF">ACFQ22_11775</name>
</gene>
<keyword evidence="3" id="KW-1185">Reference proteome</keyword>
<feature type="chain" id="PRO_5045418739" description="Surface layer protein A domain-containing protein" evidence="1">
    <location>
        <begin position="27"/>
        <end position="120"/>
    </location>
</feature>
<accession>A0ABW3PVP5</accession>
<dbReference type="Proteomes" id="UP001597156">
    <property type="component" value="Unassembled WGS sequence"/>
</dbReference>
<proteinExistence type="predicted"/>